<evidence type="ECO:0000313" key="10">
    <source>
        <dbReference type="EMBL" id="MFB2895291.1"/>
    </source>
</evidence>
<proteinExistence type="inferred from homology"/>
<dbReference type="EMBL" id="JBHFNR010000149">
    <property type="protein sequence ID" value="MFB2895291.1"/>
    <property type="molecule type" value="Genomic_DNA"/>
</dbReference>
<evidence type="ECO:0000256" key="6">
    <source>
        <dbReference type="ARBA" id="ARBA00023866"/>
    </source>
</evidence>
<comment type="subcellular location">
    <subcellularLocation>
        <location evidence="8">Carboxysome</location>
    </subcellularLocation>
    <subcellularLocation>
        <location evidence="8">Cytoplasm</location>
    </subcellularLocation>
    <text evidence="8">Most protein is cytoplasmic, but some is in the carboxysome.</text>
</comment>
<feature type="compositionally biased region" description="Basic and acidic residues" evidence="9">
    <location>
        <begin position="122"/>
        <end position="137"/>
    </location>
</feature>
<keyword evidence="11" id="KW-1185">Reference proteome</keyword>
<dbReference type="InterPro" id="IPR038052">
    <property type="entry name" value="Chaperonin_RbcX_sf"/>
</dbReference>
<accession>A0ABV4XUD5</accession>
<evidence type="ECO:0000256" key="5">
    <source>
        <dbReference type="ARBA" id="ARBA00023669"/>
    </source>
</evidence>
<comment type="subunit">
    <text evidence="8">Homodimer. Interacts with the exposed C-terminal peptide of RbcL via its central cleft, contacts a second RbcL monomer via its peripheral polar surface.</text>
</comment>
<name>A0ABV4XUD5_9CYAN</name>
<evidence type="ECO:0000256" key="2">
    <source>
        <dbReference type="ARBA" id="ARBA00022531"/>
    </source>
</evidence>
<feature type="region of interest" description="Disordered" evidence="9">
    <location>
        <begin position="113"/>
        <end position="137"/>
    </location>
</feature>
<reference evidence="10 11" key="1">
    <citation type="submission" date="2024-09" db="EMBL/GenBank/DDBJ databases">
        <title>Floridaenema gen nov. (Aerosakkonemataceae, Aerosakkonematales ord. nov., Cyanobacteria) from benthic tropical and subtropical fresh waters, with the description of four new species.</title>
        <authorList>
            <person name="Moretto J.A."/>
            <person name="Berthold D.E."/>
            <person name="Lefler F.W."/>
            <person name="Huang I.-S."/>
            <person name="Laughinghouse H. IV."/>
        </authorList>
    </citation>
    <scope>NUCLEOTIDE SEQUENCE [LARGE SCALE GENOMIC DNA]</scope>
    <source>
        <strain evidence="10 11">BLCC-F50</strain>
    </source>
</reference>
<keyword evidence="2 8" id="KW-0602">Photosynthesis</keyword>
<dbReference type="Pfam" id="PF02341">
    <property type="entry name" value="RbcX"/>
    <property type="match status" value="1"/>
</dbReference>
<evidence type="ECO:0000256" key="8">
    <source>
        <dbReference type="HAMAP-Rule" id="MF_00855"/>
    </source>
</evidence>
<comment type="similarity">
    <text evidence="8">Belongs to the RbcX family.</text>
</comment>
<keyword evidence="7" id="KW-1283">Bacterial microcompartment</keyword>
<sequence length="137" mass="15874">MDLKKVAKDTAKVLSSYLTYQALRTVMAQLSETNPPLAYWLNDFAARNSVQDGEAFLEALLHEKQDLALRLMTLRQHFAEEVTDFLPEMVRSNIEQANMEHRRGHLERITQLSISDSSSYPEQERDSSEQNWDNSDR</sequence>
<keyword evidence="4 8" id="KW-0120">Carbon dioxide fixation</keyword>
<keyword evidence="3 8" id="KW-0143">Chaperone</keyword>
<gene>
    <name evidence="8" type="primary">rbcX</name>
    <name evidence="10" type="ORF">ACE1CI_20485</name>
</gene>
<dbReference type="PANTHER" id="PTHR33791">
    <property type="entry name" value="CHAPERONIN-LIKE RBCX PROTEIN 1, CHLOROPLASTIC"/>
    <property type="match status" value="1"/>
</dbReference>
<dbReference type="RefSeq" id="WP_413264930.1">
    <property type="nucleotide sequence ID" value="NZ_JBHFNR010000149.1"/>
</dbReference>
<organism evidence="10 11">
    <name type="scientific">Floridaenema flaviceps BLCC-F50</name>
    <dbReference type="NCBI Taxonomy" id="3153642"/>
    <lineage>
        <taxon>Bacteria</taxon>
        <taxon>Bacillati</taxon>
        <taxon>Cyanobacteriota</taxon>
        <taxon>Cyanophyceae</taxon>
        <taxon>Oscillatoriophycideae</taxon>
        <taxon>Aerosakkonematales</taxon>
        <taxon>Aerosakkonemataceae</taxon>
        <taxon>Floridanema</taxon>
        <taxon>Floridanema flaviceps</taxon>
    </lineage>
</organism>
<dbReference type="HAMAP" id="MF_00855">
    <property type="entry name" value="RbcX"/>
    <property type="match status" value="1"/>
</dbReference>
<comment type="domain">
    <text evidence="8">The homodimer has 2 functional domains, a central cleft essential for production of soluble RbcL in which the RbcL peptide binds, and a polar surface which plays a role in correct RbcL subunit arrangement.</text>
</comment>
<evidence type="ECO:0000313" key="11">
    <source>
        <dbReference type="Proteomes" id="UP001576784"/>
    </source>
</evidence>
<evidence type="ECO:0000256" key="3">
    <source>
        <dbReference type="ARBA" id="ARBA00023186"/>
    </source>
</evidence>
<dbReference type="InterPro" id="IPR003435">
    <property type="entry name" value="Chaperonin_RcbX"/>
</dbReference>
<dbReference type="Gene3D" id="1.10.1200.210">
    <property type="entry name" value="Chaperonin-like RbcX"/>
    <property type="match status" value="1"/>
</dbReference>
<evidence type="ECO:0000256" key="4">
    <source>
        <dbReference type="ARBA" id="ARBA00023300"/>
    </source>
</evidence>
<keyword evidence="5 8" id="KW-1282">Carboxysome</keyword>
<comment type="function">
    <text evidence="8">An RbcL-specific chaperone. The central cleft of the RbcX homodimer (RbcX2) binds the C-terminus of an RbcL monomer, stabilizing the C-terminus and probably preventing its reassociation with chaperonin GroEL-ES. At the same time the peripheral region of RbcX2 binds a second RbcL monomer, bridging the RbcL homodimers in the correct orientation. The RbcX2(2)-bound RbcL dimers then assemble into the RbcL8 core (RbcL8-(RbcX2)8). RbcS binding triggers the release of RbcX2.</text>
</comment>
<evidence type="ECO:0000256" key="1">
    <source>
        <dbReference type="ARBA" id="ARBA00022490"/>
    </source>
</evidence>
<evidence type="ECO:0000256" key="9">
    <source>
        <dbReference type="SAM" id="MobiDB-lite"/>
    </source>
</evidence>
<dbReference type="InterPro" id="IPR046381">
    <property type="entry name" value="RbcX"/>
</dbReference>
<dbReference type="PANTHER" id="PTHR33791:SF1">
    <property type="entry name" value="RUBISCO CHAPERONE RBCX"/>
    <property type="match status" value="1"/>
</dbReference>
<dbReference type="Proteomes" id="UP001576784">
    <property type="component" value="Unassembled WGS sequence"/>
</dbReference>
<dbReference type="NCBIfam" id="NF047598">
    <property type="entry name" value="ChaprRbcXCyano"/>
    <property type="match status" value="1"/>
</dbReference>
<evidence type="ECO:0000256" key="7">
    <source>
        <dbReference type="ARBA" id="ARBA00024446"/>
    </source>
</evidence>
<dbReference type="SUPFAM" id="SSF158615">
    <property type="entry name" value="RbcX-like"/>
    <property type="match status" value="1"/>
</dbReference>
<protein>
    <recommendedName>
        <fullName evidence="6 8">RuBisCO chaperone RbcX</fullName>
    </recommendedName>
</protein>
<keyword evidence="1 8" id="KW-0963">Cytoplasm</keyword>
<comment type="caution">
    <text evidence="10">The sequence shown here is derived from an EMBL/GenBank/DDBJ whole genome shotgun (WGS) entry which is preliminary data.</text>
</comment>